<comment type="caution">
    <text evidence="9">The sequence shown here is derived from an EMBL/GenBank/DDBJ whole genome shotgun (WGS) entry which is preliminary data.</text>
</comment>
<comment type="cofactor">
    <cofactor evidence="1">
        <name>heme</name>
        <dbReference type="ChEBI" id="CHEBI:30413"/>
    </cofactor>
</comment>
<dbReference type="AlphaFoldDB" id="A0A4Q4TG45"/>
<dbReference type="SUPFAM" id="SSF48264">
    <property type="entry name" value="Cytochrome P450"/>
    <property type="match status" value="1"/>
</dbReference>
<evidence type="ECO:0000313" key="10">
    <source>
        <dbReference type="Proteomes" id="UP000293360"/>
    </source>
</evidence>
<evidence type="ECO:0000313" key="9">
    <source>
        <dbReference type="EMBL" id="RYP05821.1"/>
    </source>
</evidence>
<keyword evidence="7" id="KW-0503">Monooxygenase</keyword>
<keyword evidence="6" id="KW-0408">Iron</keyword>
<dbReference type="EMBL" id="QJNU01000154">
    <property type="protein sequence ID" value="RYP05821.1"/>
    <property type="molecule type" value="Genomic_DNA"/>
</dbReference>
<accession>A0A4Q4TG45</accession>
<dbReference type="InterPro" id="IPR050121">
    <property type="entry name" value="Cytochrome_P450_monoxygenase"/>
</dbReference>
<keyword evidence="4" id="KW-0479">Metal-binding</keyword>
<reference evidence="9 10" key="1">
    <citation type="submission" date="2018-06" db="EMBL/GenBank/DDBJ databases">
        <title>Complete Genomes of Monosporascus.</title>
        <authorList>
            <person name="Robinson A.J."/>
            <person name="Natvig D.O."/>
        </authorList>
    </citation>
    <scope>NUCLEOTIDE SEQUENCE [LARGE SCALE GENOMIC DNA]</scope>
    <source>
        <strain evidence="9 10">CBS 110550</strain>
    </source>
</reference>
<evidence type="ECO:0000256" key="8">
    <source>
        <dbReference type="SAM" id="Phobius"/>
    </source>
</evidence>
<evidence type="ECO:0008006" key="11">
    <source>
        <dbReference type="Google" id="ProtNLM"/>
    </source>
</evidence>
<keyword evidence="10" id="KW-1185">Reference proteome</keyword>
<keyword evidence="8" id="KW-1133">Transmembrane helix</keyword>
<keyword evidence="8" id="KW-0812">Transmembrane</keyword>
<sequence>MALLEFLPPTPVTAFMATLAWLPLSVTALCAYATARCIYLLYFHPASQFPGPIFAAISNVPYAYNWLRGRWPWAVEEMVKKYGNVVRVAPNEIVFATPQAALDLMDFGTGDGGFIWEQDPVKRREVAKKILPAFSTKAIKAKEPIVHQHIDFFIEKMKSVGGSSEGVDMNTLAMDMSADLAYNRELHQMRDGT</sequence>
<dbReference type="GO" id="GO:0020037">
    <property type="term" value="F:heme binding"/>
    <property type="evidence" value="ECO:0007669"/>
    <property type="project" value="InterPro"/>
</dbReference>
<dbReference type="InterPro" id="IPR036396">
    <property type="entry name" value="Cyt_P450_sf"/>
</dbReference>
<name>A0A4Q4TG45_9PEZI</name>
<proteinExistence type="inferred from homology"/>
<evidence type="ECO:0000256" key="4">
    <source>
        <dbReference type="ARBA" id="ARBA00022723"/>
    </source>
</evidence>
<organism evidence="9 10">
    <name type="scientific">Monosporascus ibericus</name>
    <dbReference type="NCBI Taxonomy" id="155417"/>
    <lineage>
        <taxon>Eukaryota</taxon>
        <taxon>Fungi</taxon>
        <taxon>Dikarya</taxon>
        <taxon>Ascomycota</taxon>
        <taxon>Pezizomycotina</taxon>
        <taxon>Sordariomycetes</taxon>
        <taxon>Xylariomycetidae</taxon>
        <taxon>Xylariales</taxon>
        <taxon>Xylariales incertae sedis</taxon>
        <taxon>Monosporascus</taxon>
    </lineage>
</organism>
<dbReference type="GO" id="GO:0004497">
    <property type="term" value="F:monooxygenase activity"/>
    <property type="evidence" value="ECO:0007669"/>
    <property type="project" value="UniProtKB-KW"/>
</dbReference>
<gene>
    <name evidence="9" type="ORF">DL764_003532</name>
</gene>
<dbReference type="Gene3D" id="1.10.630.10">
    <property type="entry name" value="Cytochrome P450"/>
    <property type="match status" value="1"/>
</dbReference>
<feature type="transmembrane region" description="Helical" evidence="8">
    <location>
        <begin position="20"/>
        <end position="42"/>
    </location>
</feature>
<evidence type="ECO:0000256" key="7">
    <source>
        <dbReference type="ARBA" id="ARBA00023033"/>
    </source>
</evidence>
<dbReference type="PANTHER" id="PTHR24305">
    <property type="entry name" value="CYTOCHROME P450"/>
    <property type="match status" value="1"/>
</dbReference>
<dbReference type="GO" id="GO:0016705">
    <property type="term" value="F:oxidoreductase activity, acting on paired donors, with incorporation or reduction of molecular oxygen"/>
    <property type="evidence" value="ECO:0007669"/>
    <property type="project" value="InterPro"/>
</dbReference>
<dbReference type="STRING" id="155417.A0A4Q4TG45"/>
<evidence type="ECO:0000256" key="6">
    <source>
        <dbReference type="ARBA" id="ARBA00023004"/>
    </source>
</evidence>
<keyword evidence="3" id="KW-0349">Heme</keyword>
<dbReference type="Proteomes" id="UP000293360">
    <property type="component" value="Unassembled WGS sequence"/>
</dbReference>
<keyword evidence="5" id="KW-0560">Oxidoreductase</keyword>
<dbReference type="OrthoDB" id="4772172at2759"/>
<dbReference type="PANTHER" id="PTHR24305:SF29">
    <property type="entry name" value="BENZOATE-PARA-HYDROXYLASE"/>
    <property type="match status" value="1"/>
</dbReference>
<keyword evidence="8" id="KW-0472">Membrane</keyword>
<evidence type="ECO:0000256" key="2">
    <source>
        <dbReference type="ARBA" id="ARBA00010617"/>
    </source>
</evidence>
<evidence type="ECO:0000256" key="1">
    <source>
        <dbReference type="ARBA" id="ARBA00001971"/>
    </source>
</evidence>
<comment type="similarity">
    <text evidence="2">Belongs to the cytochrome P450 family.</text>
</comment>
<dbReference type="GO" id="GO:0005506">
    <property type="term" value="F:iron ion binding"/>
    <property type="evidence" value="ECO:0007669"/>
    <property type="project" value="InterPro"/>
</dbReference>
<evidence type="ECO:0000256" key="3">
    <source>
        <dbReference type="ARBA" id="ARBA00022617"/>
    </source>
</evidence>
<evidence type="ECO:0000256" key="5">
    <source>
        <dbReference type="ARBA" id="ARBA00023002"/>
    </source>
</evidence>
<protein>
    <recommendedName>
        <fullName evidence="11">Cytochrome P450</fullName>
    </recommendedName>
</protein>